<keyword evidence="3" id="KW-1185">Reference proteome</keyword>
<evidence type="ECO:0000313" key="2">
    <source>
        <dbReference type="EMBL" id="VDO79370.1"/>
    </source>
</evidence>
<accession>A0A0N4X612</accession>
<dbReference type="WBParaSite" id="HPLM_0001980401-mRNA-1">
    <property type="protein sequence ID" value="HPLM_0001980401-mRNA-1"/>
    <property type="gene ID" value="HPLM_0001980401"/>
</dbReference>
<dbReference type="EMBL" id="UZAF01021590">
    <property type="protein sequence ID" value="VDO79370.1"/>
    <property type="molecule type" value="Genomic_DNA"/>
</dbReference>
<organism evidence="4">
    <name type="scientific">Haemonchus placei</name>
    <name type="common">Barber's pole worm</name>
    <dbReference type="NCBI Taxonomy" id="6290"/>
    <lineage>
        <taxon>Eukaryota</taxon>
        <taxon>Metazoa</taxon>
        <taxon>Ecdysozoa</taxon>
        <taxon>Nematoda</taxon>
        <taxon>Chromadorea</taxon>
        <taxon>Rhabditida</taxon>
        <taxon>Rhabditina</taxon>
        <taxon>Rhabditomorpha</taxon>
        <taxon>Strongyloidea</taxon>
        <taxon>Trichostrongylidae</taxon>
        <taxon>Haemonchus</taxon>
    </lineage>
</organism>
<gene>
    <name evidence="2" type="ORF">HPLM_LOCUS19796</name>
</gene>
<reference evidence="4" key="1">
    <citation type="submission" date="2017-02" db="UniProtKB">
        <authorList>
            <consortium name="WormBaseParasite"/>
        </authorList>
    </citation>
    <scope>IDENTIFICATION</scope>
</reference>
<evidence type="ECO:0000313" key="4">
    <source>
        <dbReference type="WBParaSite" id="HPLM_0001980401-mRNA-1"/>
    </source>
</evidence>
<dbReference type="AlphaFoldDB" id="A0A0N4X612"/>
<feature type="compositionally biased region" description="Polar residues" evidence="1">
    <location>
        <begin position="61"/>
        <end position="77"/>
    </location>
</feature>
<evidence type="ECO:0000313" key="3">
    <source>
        <dbReference type="Proteomes" id="UP000268014"/>
    </source>
</evidence>
<feature type="region of interest" description="Disordered" evidence="1">
    <location>
        <begin position="1"/>
        <end position="137"/>
    </location>
</feature>
<name>A0A0N4X612_HAEPC</name>
<feature type="compositionally biased region" description="Basic and acidic residues" evidence="1">
    <location>
        <begin position="78"/>
        <end position="93"/>
    </location>
</feature>
<feature type="compositionally biased region" description="Basic and acidic residues" evidence="1">
    <location>
        <begin position="26"/>
        <end position="40"/>
    </location>
</feature>
<feature type="compositionally biased region" description="Basic and acidic residues" evidence="1">
    <location>
        <begin position="50"/>
        <end position="60"/>
    </location>
</feature>
<feature type="compositionally biased region" description="Basic and acidic residues" evidence="1">
    <location>
        <begin position="100"/>
        <end position="123"/>
    </location>
</feature>
<dbReference type="Proteomes" id="UP000268014">
    <property type="component" value="Unassembled WGS sequence"/>
</dbReference>
<sequence length="137" mass="15272">MKQKRSNAVPEQHYNGLTKQRKRNHHSLEDIVEVNRRGDTLQKSSLSKGDMGKVFDKKLSAEQSSNEINIDATQSLESKSDSKEGQVKQRNIKEPTSLGSKEEFAKSKESLESKSFDSKEELAKPSSSKEGTMKSAG</sequence>
<evidence type="ECO:0000256" key="1">
    <source>
        <dbReference type="SAM" id="MobiDB-lite"/>
    </source>
</evidence>
<reference evidence="2 3" key="2">
    <citation type="submission" date="2018-11" db="EMBL/GenBank/DDBJ databases">
        <authorList>
            <consortium name="Pathogen Informatics"/>
        </authorList>
    </citation>
    <scope>NUCLEOTIDE SEQUENCE [LARGE SCALE GENOMIC DNA]</scope>
    <source>
        <strain evidence="2 3">MHpl1</strain>
    </source>
</reference>
<proteinExistence type="predicted"/>
<protein>
    <submittedName>
        <fullName evidence="4">Ovule protein</fullName>
    </submittedName>
</protein>